<keyword evidence="3 5" id="KW-1133">Transmembrane helix</keyword>
<keyword evidence="7" id="KW-1185">Reference proteome</keyword>
<evidence type="ECO:0000256" key="5">
    <source>
        <dbReference type="SAM" id="Phobius"/>
    </source>
</evidence>
<dbReference type="InterPro" id="IPR003280">
    <property type="entry name" value="2pore_dom_K_chnl"/>
</dbReference>
<feature type="transmembrane region" description="Helical" evidence="5">
    <location>
        <begin position="153"/>
        <end position="171"/>
    </location>
</feature>
<dbReference type="GO" id="GO:0005886">
    <property type="term" value="C:plasma membrane"/>
    <property type="evidence" value="ECO:0007669"/>
    <property type="project" value="TreeGrafter"/>
</dbReference>
<sequence length="192" mass="22253">MSSPTREVPTLLRPPSYTAAPVDWPAGAKPQYVVINPMHIISLQDRTRTFGVRVVEKIKAFSERWFTHVLLLLFLMMYAAVGALLFQWVEAPLEMREKQSIIRMRELVAQNLLKYRNLSDAAWLEKAYERLYVYELQIQEHDLSSAPDDSEKIIWTFWGSLFYAGTIFTTIGKSAFFSVNSLYNLNTDKYDS</sequence>
<feature type="transmembrane region" description="Helical" evidence="5">
    <location>
        <begin position="65"/>
        <end position="89"/>
    </location>
</feature>
<reference evidence="6 7" key="1">
    <citation type="submission" date="2021-06" db="EMBL/GenBank/DDBJ databases">
        <title>Caerostris darwini draft genome.</title>
        <authorList>
            <person name="Kono N."/>
            <person name="Arakawa K."/>
        </authorList>
    </citation>
    <scope>NUCLEOTIDE SEQUENCE [LARGE SCALE GENOMIC DNA]</scope>
</reference>
<dbReference type="Proteomes" id="UP001054837">
    <property type="component" value="Unassembled WGS sequence"/>
</dbReference>
<dbReference type="PANTHER" id="PTHR11003">
    <property type="entry name" value="POTASSIUM CHANNEL, SUBFAMILY K"/>
    <property type="match status" value="1"/>
</dbReference>
<evidence type="ECO:0000256" key="1">
    <source>
        <dbReference type="ARBA" id="ARBA00004141"/>
    </source>
</evidence>
<evidence type="ECO:0000256" key="2">
    <source>
        <dbReference type="ARBA" id="ARBA00022692"/>
    </source>
</evidence>
<dbReference type="AlphaFoldDB" id="A0AAV4QQZ3"/>
<evidence type="ECO:0000313" key="7">
    <source>
        <dbReference type="Proteomes" id="UP001054837"/>
    </source>
</evidence>
<comment type="subcellular location">
    <subcellularLocation>
        <location evidence="1">Membrane</location>
        <topology evidence="1">Multi-pass membrane protein</topology>
    </subcellularLocation>
</comment>
<evidence type="ECO:0000313" key="6">
    <source>
        <dbReference type="EMBL" id="GIY12103.1"/>
    </source>
</evidence>
<dbReference type="EMBL" id="BPLQ01004987">
    <property type="protein sequence ID" value="GIY12103.1"/>
    <property type="molecule type" value="Genomic_DNA"/>
</dbReference>
<dbReference type="GO" id="GO:0015271">
    <property type="term" value="F:outward rectifier potassium channel activity"/>
    <property type="evidence" value="ECO:0007669"/>
    <property type="project" value="TreeGrafter"/>
</dbReference>
<keyword evidence="4 5" id="KW-0472">Membrane</keyword>
<organism evidence="6 7">
    <name type="scientific">Caerostris darwini</name>
    <dbReference type="NCBI Taxonomy" id="1538125"/>
    <lineage>
        <taxon>Eukaryota</taxon>
        <taxon>Metazoa</taxon>
        <taxon>Ecdysozoa</taxon>
        <taxon>Arthropoda</taxon>
        <taxon>Chelicerata</taxon>
        <taxon>Arachnida</taxon>
        <taxon>Araneae</taxon>
        <taxon>Araneomorphae</taxon>
        <taxon>Entelegynae</taxon>
        <taxon>Araneoidea</taxon>
        <taxon>Araneidae</taxon>
        <taxon>Caerostris</taxon>
    </lineage>
</organism>
<evidence type="ECO:0008006" key="8">
    <source>
        <dbReference type="Google" id="ProtNLM"/>
    </source>
</evidence>
<dbReference type="SUPFAM" id="SSF81324">
    <property type="entry name" value="Voltage-gated potassium channels"/>
    <property type="match status" value="1"/>
</dbReference>
<comment type="caution">
    <text evidence="6">The sequence shown here is derived from an EMBL/GenBank/DDBJ whole genome shotgun (WGS) entry which is preliminary data.</text>
</comment>
<dbReference type="Gene3D" id="1.10.287.70">
    <property type="match status" value="1"/>
</dbReference>
<name>A0AAV4QQZ3_9ARAC</name>
<dbReference type="GO" id="GO:0030322">
    <property type="term" value="P:stabilization of membrane potential"/>
    <property type="evidence" value="ECO:0007669"/>
    <property type="project" value="TreeGrafter"/>
</dbReference>
<evidence type="ECO:0000256" key="3">
    <source>
        <dbReference type="ARBA" id="ARBA00022989"/>
    </source>
</evidence>
<protein>
    <recommendedName>
        <fullName evidence="8">TWiK family of potassium channels protein 7</fullName>
    </recommendedName>
</protein>
<keyword evidence="2 5" id="KW-0812">Transmembrane</keyword>
<dbReference type="PANTHER" id="PTHR11003:SF335">
    <property type="entry name" value="POTASSIUM CHANNEL DOMAIN-CONTAINING PROTEIN"/>
    <property type="match status" value="1"/>
</dbReference>
<evidence type="ECO:0000256" key="4">
    <source>
        <dbReference type="ARBA" id="ARBA00023136"/>
    </source>
</evidence>
<accession>A0AAV4QQZ3</accession>
<gene>
    <name evidence="6" type="primary">AVEN_247488_1</name>
    <name evidence="6" type="ORF">CDAR_450051</name>
</gene>
<proteinExistence type="predicted"/>
<dbReference type="GO" id="GO:0022841">
    <property type="term" value="F:potassium ion leak channel activity"/>
    <property type="evidence" value="ECO:0007669"/>
    <property type="project" value="TreeGrafter"/>
</dbReference>